<dbReference type="PANTHER" id="PTHR35011">
    <property type="entry name" value="2,3-DIKETO-L-GULONATE TRAP TRANSPORTER SMALL PERMEASE PROTEIN YIAM"/>
    <property type="match status" value="1"/>
</dbReference>
<keyword evidence="6 9" id="KW-1133">Transmembrane helix</keyword>
<dbReference type="GO" id="GO:0022857">
    <property type="term" value="F:transmembrane transporter activity"/>
    <property type="evidence" value="ECO:0007669"/>
    <property type="project" value="TreeGrafter"/>
</dbReference>
<keyword evidence="5 9" id="KW-0812">Transmembrane</keyword>
<evidence type="ECO:0000313" key="12">
    <source>
        <dbReference type="Proteomes" id="UP000008957"/>
    </source>
</evidence>
<keyword evidence="4" id="KW-0997">Cell inner membrane</keyword>
<gene>
    <name evidence="11" type="ORF">SY1_23360</name>
</gene>
<feature type="transmembrane region" description="Helical" evidence="9">
    <location>
        <begin position="133"/>
        <end position="151"/>
    </location>
</feature>
<dbReference type="InterPro" id="IPR055348">
    <property type="entry name" value="DctQ"/>
</dbReference>
<keyword evidence="3" id="KW-1003">Cell membrane</keyword>
<proteinExistence type="inferred from homology"/>
<dbReference type="KEGG" id="sbr:SY1_23360"/>
<evidence type="ECO:0000256" key="4">
    <source>
        <dbReference type="ARBA" id="ARBA00022519"/>
    </source>
</evidence>
<keyword evidence="7 9" id="KW-0472">Membrane</keyword>
<dbReference type="RefSeq" id="WP_015557139.1">
    <property type="nucleotide sequence ID" value="NC_021038.1"/>
</dbReference>
<dbReference type="AlphaFoldDB" id="A0AB94IYU4"/>
<keyword evidence="2" id="KW-0813">Transport</keyword>
<feature type="transmembrane region" description="Helical" evidence="9">
    <location>
        <begin position="12"/>
        <end position="35"/>
    </location>
</feature>
<dbReference type="EMBL" id="FP929056">
    <property type="protein sequence ID" value="CBL28993.1"/>
    <property type="molecule type" value="Genomic_DNA"/>
</dbReference>
<evidence type="ECO:0000256" key="5">
    <source>
        <dbReference type="ARBA" id="ARBA00022692"/>
    </source>
</evidence>
<feature type="transmembrane region" description="Helical" evidence="9">
    <location>
        <begin position="92"/>
        <end position="113"/>
    </location>
</feature>
<name>A0AB94IYU4_9BACT</name>
<comment type="similarity">
    <text evidence="8">Belongs to the TRAP transporter small permease family.</text>
</comment>
<evidence type="ECO:0000256" key="7">
    <source>
        <dbReference type="ARBA" id="ARBA00023136"/>
    </source>
</evidence>
<evidence type="ECO:0000259" key="10">
    <source>
        <dbReference type="Pfam" id="PF04290"/>
    </source>
</evidence>
<evidence type="ECO:0000256" key="6">
    <source>
        <dbReference type="ARBA" id="ARBA00022989"/>
    </source>
</evidence>
<feature type="domain" description="Tripartite ATP-independent periplasmic transporters DctQ component" evidence="10">
    <location>
        <begin position="24"/>
        <end position="157"/>
    </location>
</feature>
<feature type="transmembrane region" description="Helical" evidence="9">
    <location>
        <begin position="41"/>
        <end position="60"/>
    </location>
</feature>
<dbReference type="InterPro" id="IPR007387">
    <property type="entry name" value="TRAP_DctQ"/>
</dbReference>
<sequence length="177" mass="20760">MKRFFENLRRLEFFLGAAGLSLSVILTFCQVLNRYWLHYEIMWIGDMALFIFIFTIYVAISYGAALKTHICVDILPDAIAQGNERKKALYDIFKSVVTVVMVLSMAPATWKVVKRSFQYPEYATLVRWFNMSWLVYAMGAMVVLVALHYAWHICEDVFLIRKSLWFEQNEKTVSRDD</sequence>
<dbReference type="Pfam" id="PF04290">
    <property type="entry name" value="DctQ"/>
    <property type="match status" value="1"/>
</dbReference>
<evidence type="ECO:0000256" key="1">
    <source>
        <dbReference type="ARBA" id="ARBA00004429"/>
    </source>
</evidence>
<organism evidence="11 12">
    <name type="scientific">Fretibacterium fastidiosum</name>
    <dbReference type="NCBI Taxonomy" id="651822"/>
    <lineage>
        <taxon>Bacteria</taxon>
        <taxon>Thermotogati</taxon>
        <taxon>Synergistota</taxon>
        <taxon>Synergistia</taxon>
        <taxon>Synergistales</taxon>
        <taxon>Aminobacteriaceae</taxon>
        <taxon>Fretibacterium</taxon>
    </lineage>
</organism>
<evidence type="ECO:0000256" key="2">
    <source>
        <dbReference type="ARBA" id="ARBA00022448"/>
    </source>
</evidence>
<reference evidence="12" key="1">
    <citation type="submission" date="2010-03" db="EMBL/GenBank/DDBJ databases">
        <title>The genome sequence of Synergistetes sp. SGP1.</title>
        <authorList>
            <consortium name="metaHIT consortium -- http://www.metahit.eu/"/>
            <person name="Pajon A."/>
            <person name="Turner K."/>
            <person name="Parkhill J."/>
            <person name="Wade W."/>
            <person name="Vartoukian S."/>
        </authorList>
    </citation>
    <scope>NUCLEOTIDE SEQUENCE [LARGE SCALE GENOMIC DNA]</scope>
    <source>
        <strain evidence="12">SGP1</strain>
    </source>
</reference>
<dbReference type="PANTHER" id="PTHR35011:SF2">
    <property type="entry name" value="2,3-DIKETO-L-GULONATE TRAP TRANSPORTER SMALL PERMEASE PROTEIN YIAM"/>
    <property type="match status" value="1"/>
</dbReference>
<protein>
    <submittedName>
        <fullName evidence="11">TRAP-type C4-dicarboxylate transport system, small permease component</fullName>
    </submittedName>
</protein>
<accession>A0AB94IYU4</accession>
<evidence type="ECO:0000313" key="11">
    <source>
        <dbReference type="EMBL" id="CBL28993.1"/>
    </source>
</evidence>
<comment type="subcellular location">
    <subcellularLocation>
        <location evidence="1">Cell inner membrane</location>
        <topology evidence="1">Multi-pass membrane protein</topology>
    </subcellularLocation>
</comment>
<dbReference type="GO" id="GO:0005886">
    <property type="term" value="C:plasma membrane"/>
    <property type="evidence" value="ECO:0007669"/>
    <property type="project" value="UniProtKB-SubCell"/>
</dbReference>
<evidence type="ECO:0000256" key="8">
    <source>
        <dbReference type="ARBA" id="ARBA00038436"/>
    </source>
</evidence>
<dbReference type="Proteomes" id="UP000008957">
    <property type="component" value="Chromosome"/>
</dbReference>
<keyword evidence="12" id="KW-1185">Reference proteome</keyword>
<reference evidence="11 12" key="2">
    <citation type="submission" date="2010-03" db="EMBL/GenBank/DDBJ databases">
        <authorList>
            <person name="Pajon A."/>
        </authorList>
    </citation>
    <scope>NUCLEOTIDE SEQUENCE [LARGE SCALE GENOMIC DNA]</scope>
    <source>
        <strain evidence="11 12">SGP1</strain>
    </source>
</reference>
<evidence type="ECO:0000256" key="9">
    <source>
        <dbReference type="SAM" id="Phobius"/>
    </source>
</evidence>
<dbReference type="GO" id="GO:0015740">
    <property type="term" value="P:C4-dicarboxylate transport"/>
    <property type="evidence" value="ECO:0007669"/>
    <property type="project" value="TreeGrafter"/>
</dbReference>
<evidence type="ECO:0000256" key="3">
    <source>
        <dbReference type="ARBA" id="ARBA00022475"/>
    </source>
</evidence>